<feature type="region of interest" description="Disordered" evidence="3">
    <location>
        <begin position="55"/>
        <end position="86"/>
    </location>
</feature>
<dbReference type="InterPro" id="IPR011330">
    <property type="entry name" value="Glyco_hydro/deAcase_b/a-brl"/>
</dbReference>
<organism evidence="6 7">
    <name type="scientific">Solibaculum intestinale</name>
    <dbReference type="NCBI Taxonomy" id="3133165"/>
    <lineage>
        <taxon>Bacteria</taxon>
        <taxon>Bacillati</taxon>
        <taxon>Bacillota</taxon>
        <taxon>Clostridia</taxon>
        <taxon>Eubacteriales</taxon>
        <taxon>Oscillospiraceae</taxon>
        <taxon>Solibaculum</taxon>
    </lineage>
</organism>
<dbReference type="EMBL" id="JBBMFD010000002">
    <property type="protein sequence ID" value="MEQ2439661.1"/>
    <property type="molecule type" value="Genomic_DNA"/>
</dbReference>
<feature type="transmembrane region" description="Helical" evidence="4">
    <location>
        <begin position="21"/>
        <end position="40"/>
    </location>
</feature>
<feature type="compositionally biased region" description="Low complexity" evidence="3">
    <location>
        <begin position="59"/>
        <end position="86"/>
    </location>
</feature>
<dbReference type="Proteomes" id="UP001489509">
    <property type="component" value="Unassembled WGS sequence"/>
</dbReference>
<keyword evidence="4" id="KW-0812">Transmembrane</keyword>
<evidence type="ECO:0000256" key="2">
    <source>
        <dbReference type="ARBA" id="ARBA00022729"/>
    </source>
</evidence>
<comment type="caution">
    <text evidence="6">The sequence shown here is derived from an EMBL/GenBank/DDBJ whole genome shotgun (WGS) entry which is preliminary data.</text>
</comment>
<name>A0ABV1DZE7_9FIRM</name>
<evidence type="ECO:0000256" key="1">
    <source>
        <dbReference type="ARBA" id="ARBA00004613"/>
    </source>
</evidence>
<dbReference type="InterPro" id="IPR002509">
    <property type="entry name" value="NODB_dom"/>
</dbReference>
<dbReference type="Gene3D" id="3.20.20.370">
    <property type="entry name" value="Glycoside hydrolase/deacetylase"/>
    <property type="match status" value="1"/>
</dbReference>
<dbReference type="SUPFAM" id="SSF88713">
    <property type="entry name" value="Glycoside hydrolase/deacetylase"/>
    <property type="match status" value="1"/>
</dbReference>
<keyword evidence="7" id="KW-1185">Reference proteome</keyword>
<reference evidence="6 7" key="1">
    <citation type="submission" date="2024-03" db="EMBL/GenBank/DDBJ databases">
        <title>Human intestinal bacterial collection.</title>
        <authorList>
            <person name="Pauvert C."/>
            <person name="Hitch T.C.A."/>
            <person name="Clavel T."/>
        </authorList>
    </citation>
    <scope>NUCLEOTIDE SEQUENCE [LARGE SCALE GENOMIC DNA]</scope>
    <source>
        <strain evidence="6 7">CLA-JM-H44</strain>
    </source>
</reference>
<dbReference type="PANTHER" id="PTHR34216:SF3">
    <property type="entry name" value="POLY-BETA-1,6-N-ACETYL-D-GLUCOSAMINE N-DEACETYLASE"/>
    <property type="match status" value="1"/>
</dbReference>
<comment type="subcellular location">
    <subcellularLocation>
        <location evidence="1">Secreted</location>
    </subcellularLocation>
</comment>
<dbReference type="PANTHER" id="PTHR34216">
    <property type="match status" value="1"/>
</dbReference>
<evidence type="ECO:0000256" key="3">
    <source>
        <dbReference type="SAM" id="MobiDB-lite"/>
    </source>
</evidence>
<evidence type="ECO:0000313" key="6">
    <source>
        <dbReference type="EMBL" id="MEQ2439661.1"/>
    </source>
</evidence>
<dbReference type="Pfam" id="PF01522">
    <property type="entry name" value="Polysacc_deac_1"/>
    <property type="match status" value="1"/>
</dbReference>
<evidence type="ECO:0000259" key="5">
    <source>
        <dbReference type="Pfam" id="PF01522"/>
    </source>
</evidence>
<proteinExistence type="predicted"/>
<sequence length="439" mass="48731">MNRRTSRGGNRRRNPIKNIMPIVIIALVVLSGAVVCVAIANGVSVPTGGTVDSAVLSQSPSELPSELPASSSEPEPSSTAPVSSEPVYDRSNYVTYKGAIEHIFVHPLVVYPELAFDGDASAKGMDDYMTTVTEFKRMLEELYKNNYILVNIDQMYGEIQNDDGTTSYGRLPFKLPKGKKPLIISTDDMNYYQYMRDNGCNWKMVVGDDGHIAEMSVDPKTGKEVITQGNEVFSILNQFVEEHPDFSFEGAKAIVGLTGYNGILGYHTQADSPDDRQKEIEAVKPVIECLKKDGFQFASHSYGHHHMSKMSAESIREDCQAWKDEVESLIGETSVYLFPYGEYPDHGTPQYNVLVEYGFNYFSGVGINTYQKVYDAGYVFDDRKNIDGLTLRTCLEEGPDAVKANGQPTARTQVWKMMDVNYVFDKARGDEPGKGVGVQ</sequence>
<keyword evidence="4" id="KW-0472">Membrane</keyword>
<dbReference type="RefSeq" id="WP_349217926.1">
    <property type="nucleotide sequence ID" value="NZ_JBBMFD010000002.1"/>
</dbReference>
<accession>A0ABV1DZE7</accession>
<keyword evidence="2" id="KW-0732">Signal</keyword>
<evidence type="ECO:0000313" key="7">
    <source>
        <dbReference type="Proteomes" id="UP001489509"/>
    </source>
</evidence>
<protein>
    <submittedName>
        <fullName evidence="6">Polysaccharide deacetylase family protein</fullName>
    </submittedName>
</protein>
<keyword evidence="4" id="KW-1133">Transmembrane helix</keyword>
<dbReference type="InterPro" id="IPR051398">
    <property type="entry name" value="Polysacch_Deacetylase"/>
</dbReference>
<evidence type="ECO:0000256" key="4">
    <source>
        <dbReference type="SAM" id="Phobius"/>
    </source>
</evidence>
<gene>
    <name evidence="6" type="ORF">WMO26_02340</name>
</gene>
<feature type="domain" description="NodB homology" evidence="5">
    <location>
        <begin position="280"/>
        <end position="346"/>
    </location>
</feature>